<dbReference type="Proteomes" id="UP000603506">
    <property type="component" value="Unassembled WGS sequence"/>
</dbReference>
<accession>A0ABS1YTF9</accession>
<evidence type="ECO:0000313" key="2">
    <source>
        <dbReference type="Proteomes" id="UP000603506"/>
    </source>
</evidence>
<organism evidence="1 2">
    <name type="scientific">Capnocytophaga genosp. AHN8471</name>
    <dbReference type="NCBI Taxonomy" id="327574"/>
    <lineage>
        <taxon>Bacteria</taxon>
        <taxon>Pseudomonadati</taxon>
        <taxon>Bacteroidota</taxon>
        <taxon>Flavobacteriia</taxon>
        <taxon>Flavobacteriales</taxon>
        <taxon>Flavobacteriaceae</taxon>
        <taxon>Capnocytophaga</taxon>
    </lineage>
</organism>
<reference evidence="1 2" key="1">
    <citation type="submission" date="2021-01" db="EMBL/GenBank/DDBJ databases">
        <title>Evidence that Capnocytophaga endodontalis is a later homotypic synonym for Capnocytophaga genospecies AHN8471, and request for opinion on proposed recognition of strain AHN8471 as type strain of the species.</title>
        <authorList>
            <person name="Nicholson A.C."/>
            <person name="Hopper C.L."/>
            <person name="Gulvik C.A."/>
            <person name="Mcquiston J.R."/>
            <person name="Lau E.F."/>
        </authorList>
    </citation>
    <scope>NUCLEOTIDE SEQUENCE [LARGE SCALE GENOMIC DNA]</scope>
    <source>
        <strain evidence="1 2">AHN9576</strain>
    </source>
</reference>
<keyword evidence="2" id="KW-1185">Reference proteome</keyword>
<comment type="caution">
    <text evidence="1">The sequence shown here is derived from an EMBL/GenBank/DDBJ whole genome shotgun (WGS) entry which is preliminary data.</text>
</comment>
<gene>
    <name evidence="1" type="ORF">JNB19_02705</name>
</gene>
<proteinExistence type="predicted"/>
<dbReference type="RefSeq" id="WP_203094472.1">
    <property type="nucleotide sequence ID" value="NZ_JAESPH010000022.1"/>
</dbReference>
<sequence length="127" mass="15009">MYTAFSNLNVFNDKRINTYLDTIYSAVLEVFTTEQLPVVCGSVAKVMQGVYSENYLAKDIDCIVESWQVHRYLEHQLPLLFPNDRIEVRPERVILFTPFIAIEFWRPNEPIQTALYKNLIKYKCYAY</sequence>
<evidence type="ECO:0000313" key="1">
    <source>
        <dbReference type="EMBL" id="MBM0649677.1"/>
    </source>
</evidence>
<protein>
    <submittedName>
        <fullName evidence="1">Uncharacterized protein</fullName>
    </submittedName>
</protein>
<dbReference type="EMBL" id="JAEUAH010000002">
    <property type="protein sequence ID" value="MBM0649677.1"/>
    <property type="molecule type" value="Genomic_DNA"/>
</dbReference>
<name>A0ABS1YTF9_9FLAO</name>